<dbReference type="Proteomes" id="UP000000559">
    <property type="component" value="Chromosome 2"/>
</dbReference>
<gene>
    <name evidence="2" type="ordered locus">CAALFM_C204430WA</name>
    <name evidence="1" type="ordered locus">orf19.11985</name>
</gene>
<name>Q59TC1_CANAL</name>
<accession>Q59TC1</accession>
<evidence type="ECO:0000313" key="2">
    <source>
        <dbReference type="EMBL" id="AOW27469.1"/>
    </source>
</evidence>
<proteinExistence type="predicted"/>
<dbReference type="GeneID" id="3645469"/>
<dbReference type="CGD" id="CAL0000196470">
    <property type="gene designation" value="orf19.11985"/>
</dbReference>
<dbReference type="STRING" id="237561.Q59TC1"/>
<protein>
    <submittedName>
        <fullName evidence="2">Uncharacterized protein</fullName>
    </submittedName>
</protein>
<dbReference type="AlphaFoldDB" id="Q59TC1"/>
<dbReference type="InParanoid" id="Q59TC1"/>
<dbReference type="HOGENOM" id="CLU_159028_0_0_1"/>
<keyword evidence="3" id="KW-1185">Reference proteome</keyword>
<sequence>MVFTVNETDFFIKLAELPSEVTTLIVGFLPKCMLPELLYFPPIREIVAGMICLDVNIIAESERDKAIDEPCIEYSKCTCKQFQITLDDLRKGIRQCNIFPRSIDIR</sequence>
<dbReference type="VEuPathDB" id="FungiDB:C2_04430W_A"/>
<organism evidence="2 3">
    <name type="scientific">Candida albicans (strain SC5314 / ATCC MYA-2876)</name>
    <name type="common">Yeast</name>
    <dbReference type="NCBI Taxonomy" id="237561"/>
    <lineage>
        <taxon>Eukaryota</taxon>
        <taxon>Fungi</taxon>
        <taxon>Dikarya</taxon>
        <taxon>Ascomycota</taxon>
        <taxon>Saccharomycotina</taxon>
        <taxon>Pichiomycetes</taxon>
        <taxon>Debaryomycetaceae</taxon>
        <taxon>Candida/Lodderomyces clade</taxon>
        <taxon>Candida</taxon>
    </lineage>
</organism>
<reference evidence="2 3" key="3">
    <citation type="journal article" date="2013" name="Genome Biol.">
        <title>Assembly of a phased diploid Candida albicans genome facilitates allele-specific measurements and provides a simple model for repeat and indel structure.</title>
        <authorList>
            <person name="Muzzey D."/>
            <person name="Schwartz K."/>
            <person name="Weissman J.S."/>
            <person name="Sherlock G."/>
        </authorList>
    </citation>
    <scope>NUCLEOTIDE SEQUENCE [LARGE SCALE GENOMIC DNA]</scope>
    <source>
        <strain evidence="3">SC5314 / ATCC MYA-2876</strain>
    </source>
</reference>
<dbReference type="EMBL" id="CP017624">
    <property type="protein sequence ID" value="AOW27469.1"/>
    <property type="molecule type" value="Genomic_DNA"/>
</dbReference>
<dbReference type="KEGG" id="cal:CAALFM_C204430WA"/>
<reference evidence="2 3" key="1">
    <citation type="journal article" date="2004" name="Proc. Natl. Acad. Sci. U.S.A.">
        <title>The diploid genome sequence of Candida albicans.</title>
        <authorList>
            <person name="Jones T."/>
            <person name="Federspiel N.A."/>
            <person name="Chibana H."/>
            <person name="Dungan J."/>
            <person name="Kalman S."/>
            <person name="Magee B.B."/>
            <person name="Newport G."/>
            <person name="Thorstenson Y.R."/>
            <person name="Agabian N."/>
            <person name="Magee P.T."/>
            <person name="Davis R.W."/>
            <person name="Scherer S."/>
        </authorList>
    </citation>
    <scope>NUCLEOTIDE SEQUENCE [LARGE SCALE GENOMIC DNA]</scope>
    <source>
        <strain evidence="3">SC5314 / ATCC MYA-2876</strain>
    </source>
</reference>
<evidence type="ECO:0000313" key="1">
    <source>
        <dbReference type="CGD" id="CAL0000196470"/>
    </source>
</evidence>
<reference evidence="2 3" key="2">
    <citation type="journal article" date="2007" name="Genome Biol.">
        <title>Assembly of the Candida albicans genome into sixteen supercontigs aligned on the eight chromosomes.</title>
        <authorList>
            <person name="van het Hoog M."/>
            <person name="Rast T.J."/>
            <person name="Martchenko M."/>
            <person name="Grindle S."/>
            <person name="Dignard D."/>
            <person name="Hogues H."/>
            <person name="Cuomo C."/>
            <person name="Berriman M."/>
            <person name="Scherer S."/>
            <person name="Magee B.B."/>
            <person name="Whiteway M."/>
            <person name="Chibana H."/>
            <person name="Nantel A."/>
            <person name="Magee P.T."/>
        </authorList>
    </citation>
    <scope>GENOME REANNOTATION</scope>
    <source>
        <strain evidence="3">SC5314 / ATCC MYA-2876</strain>
    </source>
</reference>
<dbReference type="RefSeq" id="XP_712935.1">
    <property type="nucleotide sequence ID" value="XM_707842.1"/>
</dbReference>
<evidence type="ECO:0000313" key="3">
    <source>
        <dbReference type="Proteomes" id="UP000000559"/>
    </source>
</evidence>